<protein>
    <recommendedName>
        <fullName evidence="4">TAZ-type domain-containing protein</fullName>
    </recommendedName>
</protein>
<feature type="region of interest" description="Disordered" evidence="1">
    <location>
        <begin position="153"/>
        <end position="230"/>
    </location>
</feature>
<proteinExistence type="predicted"/>
<dbReference type="AlphaFoldDB" id="H3GVI0"/>
<accession>H3GVI0</accession>
<reference evidence="3" key="1">
    <citation type="journal article" date="2006" name="Science">
        <title>Phytophthora genome sequences uncover evolutionary origins and mechanisms of pathogenesis.</title>
        <authorList>
            <person name="Tyler B.M."/>
            <person name="Tripathy S."/>
            <person name="Zhang X."/>
            <person name="Dehal P."/>
            <person name="Jiang R.H."/>
            <person name="Aerts A."/>
            <person name="Arredondo F.D."/>
            <person name="Baxter L."/>
            <person name="Bensasson D."/>
            <person name="Beynon J.L."/>
            <person name="Chapman J."/>
            <person name="Damasceno C.M."/>
            <person name="Dorrance A.E."/>
            <person name="Dou D."/>
            <person name="Dickerman A.W."/>
            <person name="Dubchak I.L."/>
            <person name="Garbelotto M."/>
            <person name="Gijzen M."/>
            <person name="Gordon S.G."/>
            <person name="Govers F."/>
            <person name="Grunwald N.J."/>
            <person name="Huang W."/>
            <person name="Ivors K.L."/>
            <person name="Jones R.W."/>
            <person name="Kamoun S."/>
            <person name="Krampis K."/>
            <person name="Lamour K.H."/>
            <person name="Lee M.K."/>
            <person name="McDonald W.H."/>
            <person name="Medina M."/>
            <person name="Meijer H.J."/>
            <person name="Nordberg E.K."/>
            <person name="Maclean D.J."/>
            <person name="Ospina-Giraldo M.D."/>
            <person name="Morris P.F."/>
            <person name="Phuntumart V."/>
            <person name="Putnam N.H."/>
            <person name="Rash S."/>
            <person name="Rose J.K."/>
            <person name="Sakihama Y."/>
            <person name="Salamov A.A."/>
            <person name="Savidor A."/>
            <person name="Scheuring C.F."/>
            <person name="Smith B.M."/>
            <person name="Sobral B.W."/>
            <person name="Terry A."/>
            <person name="Torto-Alalibo T.A."/>
            <person name="Win J."/>
            <person name="Xu Z."/>
            <person name="Zhang H."/>
            <person name="Grigoriev I.V."/>
            <person name="Rokhsar D.S."/>
            <person name="Boore J.L."/>
        </authorList>
    </citation>
    <scope>NUCLEOTIDE SEQUENCE [LARGE SCALE GENOMIC DNA]</scope>
    <source>
        <strain evidence="3">Pr102</strain>
    </source>
</reference>
<dbReference type="VEuPathDB" id="FungiDB:KRP22_5415"/>
<feature type="compositionally biased region" description="Basic residues" evidence="1">
    <location>
        <begin position="160"/>
        <end position="172"/>
    </location>
</feature>
<dbReference type="HOGENOM" id="CLU_027761_0_0_1"/>
<sequence>MAVAVAGSPQDMEKLQKKLHKRVTQAVDAVCGEWAREQTQTLQADTSLDRSYGSCRKLVAYIAENMATSPGFVEQMDRIILACFSGASRRVLNNVATQEVWFQSQEVPDERETPRPRRPGKAVSDKPIIKQERVEVTATAVADGAMGLRTREVAGSLLSKRPRSRTSKKKMSTNRSLQALVVADPKPKAATRRVDVSSAEESVEARVETDTDEEQKKRKRPKKRLTPLEKPRGALPIEDAHGLLTFKEAIGELCYQERRTPEQTEFFKERLRKSIQFVDALLCHPPPGKTCTRTCRKIRVSMCKNTTPCEDKMCRIWHDVEAHTDRCKNPKCEFKLRILVRETMHKIHSKQLEIKNSSTKLRRKNSMLDEFNTTELSEPGTFTDSIVALEGEIANLEQSLVDEGAEMATINGTLEKYWTTLNEIGVESRHDEIDNFPEFVTHYSSKKKRK</sequence>
<dbReference type="Proteomes" id="UP000005238">
    <property type="component" value="Unassembled WGS sequence"/>
</dbReference>
<name>H3GVI0_PHYRM</name>
<dbReference type="EMBL" id="DS566056">
    <property type="status" value="NOT_ANNOTATED_CDS"/>
    <property type="molecule type" value="Genomic_DNA"/>
</dbReference>
<feature type="region of interest" description="Disordered" evidence="1">
    <location>
        <begin position="105"/>
        <end position="128"/>
    </location>
</feature>
<dbReference type="EnsemblProtists" id="Phyra81352">
    <property type="protein sequence ID" value="Phyra81352"/>
    <property type="gene ID" value="Phyra81352"/>
</dbReference>
<dbReference type="VEuPathDB" id="FungiDB:KRP23_6037"/>
<evidence type="ECO:0008006" key="4">
    <source>
        <dbReference type="Google" id="ProtNLM"/>
    </source>
</evidence>
<keyword evidence="3" id="KW-1185">Reference proteome</keyword>
<dbReference type="STRING" id="164328.H3GVI0"/>
<dbReference type="OMA" id="CEDKMCR"/>
<evidence type="ECO:0000313" key="2">
    <source>
        <dbReference type="EnsemblProtists" id="Phyra81352"/>
    </source>
</evidence>
<organism evidence="2 3">
    <name type="scientific">Phytophthora ramorum</name>
    <name type="common">Sudden oak death agent</name>
    <dbReference type="NCBI Taxonomy" id="164328"/>
    <lineage>
        <taxon>Eukaryota</taxon>
        <taxon>Sar</taxon>
        <taxon>Stramenopiles</taxon>
        <taxon>Oomycota</taxon>
        <taxon>Peronosporomycetes</taxon>
        <taxon>Peronosporales</taxon>
        <taxon>Peronosporaceae</taxon>
        <taxon>Phytophthora</taxon>
    </lineage>
</organism>
<reference evidence="2" key="2">
    <citation type="submission" date="2015-06" db="UniProtKB">
        <authorList>
            <consortium name="EnsemblProtists"/>
        </authorList>
    </citation>
    <scope>IDENTIFICATION</scope>
    <source>
        <strain evidence="2">Pr102</strain>
    </source>
</reference>
<evidence type="ECO:0000313" key="3">
    <source>
        <dbReference type="Proteomes" id="UP000005238"/>
    </source>
</evidence>
<dbReference type="eggNOG" id="ENOG502RCQI">
    <property type="taxonomic scope" value="Eukaryota"/>
</dbReference>
<evidence type="ECO:0000256" key="1">
    <source>
        <dbReference type="SAM" id="MobiDB-lite"/>
    </source>
</evidence>
<dbReference type="InParanoid" id="H3GVI0"/>